<name>A0ABQ6G1Z5_9CHLR</name>
<evidence type="ECO:0000256" key="3">
    <source>
        <dbReference type="ARBA" id="ARBA00023163"/>
    </source>
</evidence>
<keyword evidence="6" id="KW-1185">Reference proteome</keyword>
<gene>
    <name evidence="5" type="ORF">KDH_68290</name>
</gene>
<dbReference type="PANTHER" id="PTHR30146:SF109">
    <property type="entry name" value="HTH-TYPE TRANSCRIPTIONAL REGULATOR GALS"/>
    <property type="match status" value="1"/>
</dbReference>
<dbReference type="Pfam" id="PF00356">
    <property type="entry name" value="LacI"/>
    <property type="match status" value="1"/>
</dbReference>
<dbReference type="RefSeq" id="WP_338256950.1">
    <property type="nucleotide sequence ID" value="NZ_BSRI01000002.1"/>
</dbReference>
<evidence type="ECO:0000313" key="5">
    <source>
        <dbReference type="EMBL" id="GLV60006.1"/>
    </source>
</evidence>
<dbReference type="PROSITE" id="PS00356">
    <property type="entry name" value="HTH_LACI_1"/>
    <property type="match status" value="1"/>
</dbReference>
<evidence type="ECO:0000256" key="2">
    <source>
        <dbReference type="ARBA" id="ARBA00023125"/>
    </source>
</evidence>
<accession>A0ABQ6G1Z5</accession>
<organism evidence="5 6">
    <name type="scientific">Dictyobacter halimunensis</name>
    <dbReference type="NCBI Taxonomy" id="3026934"/>
    <lineage>
        <taxon>Bacteria</taxon>
        <taxon>Bacillati</taxon>
        <taxon>Chloroflexota</taxon>
        <taxon>Ktedonobacteria</taxon>
        <taxon>Ktedonobacterales</taxon>
        <taxon>Dictyobacteraceae</taxon>
        <taxon>Dictyobacter</taxon>
    </lineage>
</organism>
<evidence type="ECO:0000313" key="6">
    <source>
        <dbReference type="Proteomes" id="UP001344906"/>
    </source>
</evidence>
<keyword evidence="2" id="KW-0238">DNA-binding</keyword>
<dbReference type="Gene3D" id="3.40.50.2300">
    <property type="match status" value="2"/>
</dbReference>
<dbReference type="EMBL" id="BSRI01000002">
    <property type="protein sequence ID" value="GLV60006.1"/>
    <property type="molecule type" value="Genomic_DNA"/>
</dbReference>
<sequence>MTSESPSIVDVAKKAGVSVATASRVMSGSTYPVSEGTREKVLLAARELRYVPNSLARSLKAQRSKLIAVLVGDNADPYFAQVARGVEEVANSHGYLTIICNTERDPIRELSYLQTLQDYRADGIIFTGSGSDETSVPEQLEIDDMIEKIQRRGAAIVMLSPHNLQAPSIQPDNLGGAYELTRYLLELGHTRIAFVTGPANVTVANQRLQGYRQALTDSGITPDDTLLFPGNFAQAGGERAAAMLDQLPREKRPSAVFACNDETAFGLMYGLHQHGWRLPEDISICGFGNLPMARMVTPALTTANISLRELGRAGAQKILALLQHQDTTVQETFPTTIVKRASTIPFAHTTSDMDNK</sequence>
<feature type="domain" description="HTH lacI-type" evidence="4">
    <location>
        <begin position="6"/>
        <end position="61"/>
    </location>
</feature>
<dbReference type="SMART" id="SM00354">
    <property type="entry name" value="HTH_LACI"/>
    <property type="match status" value="1"/>
</dbReference>
<dbReference type="Pfam" id="PF13377">
    <property type="entry name" value="Peripla_BP_3"/>
    <property type="match status" value="1"/>
</dbReference>
<dbReference type="SUPFAM" id="SSF47413">
    <property type="entry name" value="lambda repressor-like DNA-binding domains"/>
    <property type="match status" value="1"/>
</dbReference>
<dbReference type="InterPro" id="IPR010982">
    <property type="entry name" value="Lambda_DNA-bd_dom_sf"/>
</dbReference>
<dbReference type="PROSITE" id="PS50932">
    <property type="entry name" value="HTH_LACI_2"/>
    <property type="match status" value="1"/>
</dbReference>
<proteinExistence type="predicted"/>
<evidence type="ECO:0000259" key="4">
    <source>
        <dbReference type="PROSITE" id="PS50932"/>
    </source>
</evidence>
<protein>
    <submittedName>
        <fullName evidence="5">LacI family transcriptional regulator</fullName>
    </submittedName>
</protein>
<dbReference type="PANTHER" id="PTHR30146">
    <property type="entry name" value="LACI-RELATED TRANSCRIPTIONAL REPRESSOR"/>
    <property type="match status" value="1"/>
</dbReference>
<dbReference type="InterPro" id="IPR000843">
    <property type="entry name" value="HTH_LacI"/>
</dbReference>
<evidence type="ECO:0000256" key="1">
    <source>
        <dbReference type="ARBA" id="ARBA00023015"/>
    </source>
</evidence>
<dbReference type="InterPro" id="IPR046335">
    <property type="entry name" value="LacI/GalR-like_sensor"/>
</dbReference>
<reference evidence="5 6" key="1">
    <citation type="submission" date="2023-02" db="EMBL/GenBank/DDBJ databases">
        <title>Dictyobacter halimunensis sp. nov., a new member of the class Ktedonobacteria from forest soil in a geothermal area.</title>
        <authorList>
            <person name="Rachmania M.K."/>
            <person name="Ningsih F."/>
            <person name="Sakai Y."/>
            <person name="Yabe S."/>
            <person name="Yokota A."/>
            <person name="Sjamsuridzal W."/>
        </authorList>
    </citation>
    <scope>NUCLEOTIDE SEQUENCE [LARGE SCALE GENOMIC DNA]</scope>
    <source>
        <strain evidence="5 6">S3.2.2.5</strain>
    </source>
</reference>
<dbReference type="CDD" id="cd06267">
    <property type="entry name" value="PBP1_LacI_sugar_binding-like"/>
    <property type="match status" value="1"/>
</dbReference>
<keyword evidence="1" id="KW-0805">Transcription regulation</keyword>
<comment type="caution">
    <text evidence="5">The sequence shown here is derived from an EMBL/GenBank/DDBJ whole genome shotgun (WGS) entry which is preliminary data.</text>
</comment>
<dbReference type="InterPro" id="IPR028082">
    <property type="entry name" value="Peripla_BP_I"/>
</dbReference>
<dbReference type="Proteomes" id="UP001344906">
    <property type="component" value="Unassembled WGS sequence"/>
</dbReference>
<keyword evidence="3" id="KW-0804">Transcription</keyword>
<dbReference type="SUPFAM" id="SSF53822">
    <property type="entry name" value="Periplasmic binding protein-like I"/>
    <property type="match status" value="1"/>
</dbReference>
<dbReference type="Gene3D" id="1.10.260.40">
    <property type="entry name" value="lambda repressor-like DNA-binding domains"/>
    <property type="match status" value="1"/>
</dbReference>
<dbReference type="CDD" id="cd01392">
    <property type="entry name" value="HTH_LacI"/>
    <property type="match status" value="1"/>
</dbReference>